<comment type="caution">
    <text evidence="3">The sequence shown here is derived from an EMBL/GenBank/DDBJ whole genome shotgun (WGS) entry which is preliminary data.</text>
</comment>
<dbReference type="Pfam" id="PF07896">
    <property type="entry name" value="DUF1674"/>
    <property type="match status" value="1"/>
</dbReference>
<dbReference type="EMBL" id="BMGD01000002">
    <property type="protein sequence ID" value="GGB59172.1"/>
    <property type="molecule type" value="Genomic_DNA"/>
</dbReference>
<evidence type="ECO:0000313" key="4">
    <source>
        <dbReference type="Proteomes" id="UP000614261"/>
    </source>
</evidence>
<dbReference type="Proteomes" id="UP000614261">
    <property type="component" value="Unassembled WGS sequence"/>
</dbReference>
<reference evidence="4" key="1">
    <citation type="journal article" date="2019" name="Int. J. Syst. Evol. Microbiol.">
        <title>The Global Catalogue of Microorganisms (GCM) 10K type strain sequencing project: providing services to taxonomists for standard genome sequencing and annotation.</title>
        <authorList>
            <consortium name="The Broad Institute Genomics Platform"/>
            <consortium name="The Broad Institute Genome Sequencing Center for Infectious Disease"/>
            <person name="Wu L."/>
            <person name="Ma J."/>
        </authorList>
    </citation>
    <scope>NUCLEOTIDE SEQUENCE [LARGE SCALE GENOMIC DNA]</scope>
    <source>
        <strain evidence="4">CGMCC 1.12851</strain>
    </source>
</reference>
<gene>
    <name evidence="3" type="ORF">GCM10010833_12470</name>
</gene>
<sequence length="59" mass="6544">MPETPRATRRPDHVKPPAHWANSTPVPAPQPITDDQAEEAARGPTRFGDWELKGIAIDF</sequence>
<comment type="similarity">
    <text evidence="1">Belongs to the SDHAF4 family.</text>
</comment>
<evidence type="ECO:0008006" key="5">
    <source>
        <dbReference type="Google" id="ProtNLM"/>
    </source>
</evidence>
<protein>
    <recommendedName>
        <fullName evidence="5">DUF1674 domain-containing protein</fullName>
    </recommendedName>
</protein>
<feature type="region of interest" description="Disordered" evidence="2">
    <location>
        <begin position="1"/>
        <end position="46"/>
    </location>
</feature>
<organism evidence="3 4">
    <name type="scientific">Blastomonas aquatica</name>
    <dbReference type="NCBI Taxonomy" id="1510276"/>
    <lineage>
        <taxon>Bacteria</taxon>
        <taxon>Pseudomonadati</taxon>
        <taxon>Pseudomonadota</taxon>
        <taxon>Alphaproteobacteria</taxon>
        <taxon>Sphingomonadales</taxon>
        <taxon>Sphingomonadaceae</taxon>
        <taxon>Blastomonas</taxon>
    </lineage>
</organism>
<proteinExistence type="inferred from homology"/>
<keyword evidence="4" id="KW-1185">Reference proteome</keyword>
<accession>A0ABQ1J3N4</accession>
<dbReference type="RefSeq" id="WP_188513521.1">
    <property type="nucleotide sequence ID" value="NZ_BMGD01000002.1"/>
</dbReference>
<evidence type="ECO:0000256" key="1">
    <source>
        <dbReference type="ARBA" id="ARBA00005701"/>
    </source>
</evidence>
<name>A0ABQ1J3N4_9SPHN</name>
<evidence type="ECO:0000256" key="2">
    <source>
        <dbReference type="SAM" id="MobiDB-lite"/>
    </source>
</evidence>
<dbReference type="InterPro" id="IPR012875">
    <property type="entry name" value="SDHF4"/>
</dbReference>
<evidence type="ECO:0000313" key="3">
    <source>
        <dbReference type="EMBL" id="GGB59172.1"/>
    </source>
</evidence>